<evidence type="ECO:0000313" key="1">
    <source>
        <dbReference type="EMBL" id="MYM70682.1"/>
    </source>
</evidence>
<comment type="caution">
    <text evidence="1">The sequence shown here is derived from an EMBL/GenBank/DDBJ whole genome shotgun (WGS) entry which is preliminary data.</text>
</comment>
<organism evidence="1 2">
    <name type="scientific">Duganella margarita</name>
    <dbReference type="NCBI Taxonomy" id="2692170"/>
    <lineage>
        <taxon>Bacteria</taxon>
        <taxon>Pseudomonadati</taxon>
        <taxon>Pseudomonadota</taxon>
        <taxon>Betaproteobacteria</taxon>
        <taxon>Burkholderiales</taxon>
        <taxon>Oxalobacteraceae</taxon>
        <taxon>Telluria group</taxon>
        <taxon>Duganella</taxon>
    </lineage>
</organism>
<dbReference type="AlphaFoldDB" id="A0A7X4GXV4"/>
<reference evidence="1 2" key="1">
    <citation type="submission" date="2019-12" db="EMBL/GenBank/DDBJ databases">
        <title>Novel species isolated from a subtropical stream in China.</title>
        <authorList>
            <person name="Lu H."/>
        </authorList>
    </citation>
    <scope>NUCLEOTIDE SEQUENCE [LARGE SCALE GENOMIC DNA]</scope>
    <source>
        <strain evidence="1 2">FT134W</strain>
    </source>
</reference>
<name>A0A7X4GXV4_9BURK</name>
<dbReference type="RefSeq" id="WP_161048592.1">
    <property type="nucleotide sequence ID" value="NZ_WWCR01000001.1"/>
</dbReference>
<dbReference type="Proteomes" id="UP000469734">
    <property type="component" value="Unassembled WGS sequence"/>
</dbReference>
<gene>
    <name evidence="1" type="ORF">GTP56_00545</name>
</gene>
<proteinExistence type="predicted"/>
<dbReference type="EMBL" id="WWCR01000001">
    <property type="protein sequence ID" value="MYM70682.1"/>
    <property type="molecule type" value="Genomic_DNA"/>
</dbReference>
<evidence type="ECO:0000313" key="2">
    <source>
        <dbReference type="Proteomes" id="UP000469734"/>
    </source>
</evidence>
<accession>A0A7X4GXV4</accession>
<sequence length="209" mass="22668">MHIFDIVCAHMDAVRLPLYAVHATRINQPDSPTLLFLHWHGFRRATPLRLPGVTLPARAVPSSALQFDGPWASSSAAEEELLDAAWRLGAWDVERLQQRACNSAGAPASEAYACRLAFGDNAAGHPDDAVLDAGDPVRGELMRQAAQRGYARWLFQPVKGGVWAGVGPGDDSLDADGGRRSACPVRPLPRGSDSRTVYRLGRLDRLLLP</sequence>
<protein>
    <submittedName>
        <fullName evidence="1">Diguanylate cyclase</fullName>
    </submittedName>
</protein>